<evidence type="ECO:0000313" key="1">
    <source>
        <dbReference type="EMBL" id="EYC36271.1"/>
    </source>
</evidence>
<evidence type="ECO:0000313" key="2">
    <source>
        <dbReference type="Proteomes" id="UP000024635"/>
    </source>
</evidence>
<keyword evidence="2" id="KW-1185">Reference proteome</keyword>
<reference evidence="2" key="1">
    <citation type="journal article" date="2015" name="Nat. Genet.">
        <title>The genome and transcriptome of the zoonotic hookworm Ancylostoma ceylanicum identify infection-specific gene families.</title>
        <authorList>
            <person name="Schwarz E.M."/>
            <person name="Hu Y."/>
            <person name="Antoshechkin I."/>
            <person name="Miller M.M."/>
            <person name="Sternberg P.W."/>
            <person name="Aroian R.V."/>
        </authorList>
    </citation>
    <scope>NUCLEOTIDE SEQUENCE</scope>
    <source>
        <strain evidence="2">HY135</strain>
    </source>
</reference>
<accession>A0A016W9I3</accession>
<proteinExistence type="predicted"/>
<dbReference type="AlphaFoldDB" id="A0A016W9I3"/>
<organism evidence="1 2">
    <name type="scientific">Ancylostoma ceylanicum</name>
    <dbReference type="NCBI Taxonomy" id="53326"/>
    <lineage>
        <taxon>Eukaryota</taxon>
        <taxon>Metazoa</taxon>
        <taxon>Ecdysozoa</taxon>
        <taxon>Nematoda</taxon>
        <taxon>Chromadorea</taxon>
        <taxon>Rhabditida</taxon>
        <taxon>Rhabditina</taxon>
        <taxon>Rhabditomorpha</taxon>
        <taxon>Strongyloidea</taxon>
        <taxon>Ancylostomatidae</taxon>
        <taxon>Ancylostomatinae</taxon>
        <taxon>Ancylostoma</taxon>
    </lineage>
</organism>
<dbReference type="Proteomes" id="UP000024635">
    <property type="component" value="Unassembled WGS sequence"/>
</dbReference>
<name>A0A016W9I3_9BILA</name>
<protein>
    <submittedName>
        <fullName evidence="1">Uncharacterized protein</fullName>
    </submittedName>
</protein>
<gene>
    <name evidence="1" type="primary">Acey_s0913.g3019</name>
    <name evidence="1" type="ORF">Y032_0913g3019</name>
</gene>
<dbReference type="EMBL" id="JARK01000513">
    <property type="protein sequence ID" value="EYC36271.1"/>
    <property type="molecule type" value="Genomic_DNA"/>
</dbReference>
<sequence>MNTKTAVYLRGHPYPTGCSPRNRHAAITQPSRKAAAWRPRRISPAMALCSGLPSGLRLSLKNLCLMLHCPSAEPRRTVYDNAWVTWRGSADGRCCVMQGFFEATVSIQGAAKVFGQA</sequence>
<comment type="caution">
    <text evidence="1">The sequence shown here is derived from an EMBL/GenBank/DDBJ whole genome shotgun (WGS) entry which is preliminary data.</text>
</comment>